<dbReference type="RefSeq" id="WP_166160949.1">
    <property type="nucleotide sequence ID" value="NZ_CP049740.1"/>
</dbReference>
<proteinExistence type="predicted"/>
<dbReference type="PANTHER" id="PTHR43031">
    <property type="entry name" value="FAD-DEPENDENT OXIDOREDUCTASE"/>
    <property type="match status" value="1"/>
</dbReference>
<evidence type="ECO:0000313" key="2">
    <source>
        <dbReference type="EMBL" id="QII81375.1"/>
    </source>
</evidence>
<dbReference type="Gene3D" id="3.40.250.10">
    <property type="entry name" value="Rhodanese-like domain"/>
    <property type="match status" value="1"/>
</dbReference>
<organism evidence="2 3">
    <name type="scientific">Jeotgalibaca arthritidis</name>
    <dbReference type="NCBI Taxonomy" id="1868794"/>
    <lineage>
        <taxon>Bacteria</taxon>
        <taxon>Bacillati</taxon>
        <taxon>Bacillota</taxon>
        <taxon>Bacilli</taxon>
        <taxon>Lactobacillales</taxon>
        <taxon>Carnobacteriaceae</taxon>
        <taxon>Jeotgalibaca</taxon>
    </lineage>
</organism>
<dbReference type="PROSITE" id="PS50206">
    <property type="entry name" value="RHODANESE_3"/>
    <property type="match status" value="1"/>
</dbReference>
<feature type="domain" description="Rhodanese" evidence="1">
    <location>
        <begin position="15"/>
        <end position="98"/>
    </location>
</feature>
<dbReference type="InterPro" id="IPR050229">
    <property type="entry name" value="GlpE_sulfurtransferase"/>
</dbReference>
<dbReference type="CDD" id="cd00158">
    <property type="entry name" value="RHOD"/>
    <property type="match status" value="1"/>
</dbReference>
<reference evidence="2 3" key="1">
    <citation type="journal article" date="2017" name="Int. J. Syst. Evol. Microbiol.">
        <title>Jeotgalibaca porci sp. nov. and Jeotgalibaca arthritidis sp. nov., isolated from pigs, and emended description of the genus Jeotgalibaca.</title>
        <authorList>
            <person name="Zamora L."/>
            <person name="Perez-Sancho M."/>
            <person name="Dominguez L."/>
            <person name="Fernandez-Garayzabal J.F."/>
            <person name="Vela A.I."/>
        </authorList>
    </citation>
    <scope>NUCLEOTIDE SEQUENCE [LARGE SCALE GENOMIC DNA]</scope>
    <source>
        <strain evidence="2 3">CECT 9157</strain>
    </source>
</reference>
<dbReference type="SUPFAM" id="SSF52821">
    <property type="entry name" value="Rhodanese/Cell cycle control phosphatase"/>
    <property type="match status" value="1"/>
</dbReference>
<evidence type="ECO:0000313" key="3">
    <source>
        <dbReference type="Proteomes" id="UP000501451"/>
    </source>
</evidence>
<evidence type="ECO:0000259" key="1">
    <source>
        <dbReference type="PROSITE" id="PS50206"/>
    </source>
</evidence>
<dbReference type="KEGG" id="jar:G7057_02050"/>
<protein>
    <submittedName>
        <fullName evidence="2">Rhodanese-like domain-containing protein</fullName>
    </submittedName>
</protein>
<dbReference type="InterPro" id="IPR036873">
    <property type="entry name" value="Rhodanese-like_dom_sf"/>
</dbReference>
<accession>A0A6G7K7Z5</accession>
<dbReference type="Proteomes" id="UP000501451">
    <property type="component" value="Chromosome"/>
</dbReference>
<dbReference type="InterPro" id="IPR001763">
    <property type="entry name" value="Rhodanese-like_dom"/>
</dbReference>
<dbReference type="SMART" id="SM00450">
    <property type="entry name" value="RHOD"/>
    <property type="match status" value="1"/>
</dbReference>
<name>A0A6G7K7Z5_9LACT</name>
<dbReference type="EMBL" id="CP049740">
    <property type="protein sequence ID" value="QII81375.1"/>
    <property type="molecule type" value="Genomic_DNA"/>
</dbReference>
<gene>
    <name evidence="2" type="ORF">G7057_02050</name>
</gene>
<keyword evidence="3" id="KW-1185">Reference proteome</keyword>
<dbReference type="AlphaFoldDB" id="A0A6G7K7Z5"/>
<dbReference type="PANTHER" id="PTHR43031:SF17">
    <property type="entry name" value="SULFURTRANSFERASE YTWF-RELATED"/>
    <property type="match status" value="1"/>
</dbReference>
<sequence>MYRSKGMDEFYQEDYRQGATIIDVREVDEFTQGHIPSAKNVPLSELPESFSKLEKQTDYHVICHSGGRSAMACEFLAQKGYNVVNVMGGMSSWKGEIINE</sequence>
<dbReference type="Pfam" id="PF00581">
    <property type="entry name" value="Rhodanese"/>
    <property type="match status" value="1"/>
</dbReference>